<dbReference type="Gene3D" id="3.40.640.10">
    <property type="entry name" value="Type I PLP-dependent aspartate aminotransferase-like (Major domain)"/>
    <property type="match status" value="1"/>
</dbReference>
<dbReference type="GO" id="GO:0004400">
    <property type="term" value="F:histidinol-phosphate transaminase activity"/>
    <property type="evidence" value="ECO:0007669"/>
    <property type="project" value="UniProtKB-EC"/>
</dbReference>
<comment type="cofactor">
    <cofactor evidence="1 5 6">
        <name>pyridoxal 5'-phosphate</name>
        <dbReference type="ChEBI" id="CHEBI:597326"/>
    </cofactor>
</comment>
<evidence type="ECO:0000256" key="7">
    <source>
        <dbReference type="SAM" id="MobiDB-lite"/>
    </source>
</evidence>
<dbReference type="InterPro" id="IPR015422">
    <property type="entry name" value="PyrdxlP-dep_Trfase_small"/>
</dbReference>
<dbReference type="InterPro" id="IPR015424">
    <property type="entry name" value="PyrdxlP-dep_Trfase"/>
</dbReference>
<evidence type="ECO:0000256" key="5">
    <source>
        <dbReference type="HAMAP-Rule" id="MF_01513"/>
    </source>
</evidence>
<dbReference type="InterPro" id="IPR050106">
    <property type="entry name" value="HistidinolP_aminotransfase"/>
</dbReference>
<keyword evidence="2 5" id="KW-0032">Aminotransferase</keyword>
<dbReference type="Gene3D" id="3.90.1150.10">
    <property type="entry name" value="Aspartate Aminotransferase, domain 1"/>
    <property type="match status" value="1"/>
</dbReference>
<evidence type="ECO:0000256" key="4">
    <source>
        <dbReference type="ARBA" id="ARBA00022898"/>
    </source>
</evidence>
<comment type="function">
    <text evidence="5">Aminotransferase that catalyzes the conversion of aromatic amino acids and 2-oxoglutarate into corresponding aromatic oxo acids and L-glutamate.</text>
</comment>
<dbReference type="Proteomes" id="UP001185069">
    <property type="component" value="Unassembled WGS sequence"/>
</dbReference>
<comment type="caution">
    <text evidence="9">The sequence shown here is derived from an EMBL/GenBank/DDBJ whole genome shotgun (WGS) entry which is preliminary data.</text>
</comment>
<evidence type="ECO:0000256" key="3">
    <source>
        <dbReference type="ARBA" id="ARBA00022679"/>
    </source>
</evidence>
<sequence>MSTEAPDSSPAIPRPALRRLPRYAAGKPPVPVAGVASFKLSSNENPLPPLPEVLAAISDLESINRYPDPTAAPLRAVLGEFLGVPADDIVTGTGGLGAFNQILAAFAGANDEAAPDEVIYPWRSFEAYPISVGLTGAVSVQVPLAADGRHDLPAMAAAITERTKVIVLCTPNNPTGPVLHTAEVVEFLDQVPPRIVVVIDEAYTEFSTDPEMVRGLDMYRKYPNVVLLRTFSKAYGLAGLRIGYSISHPGITESLRIAASPFTASAVAQEAAIASIELNEKIIERVQSLIFERERVLDGLRALGWPVPDAQGNFFWLNFGEDSADFAAVAEAAGLSVRTFAGEGVRVSIGEAAANTSLLEICAGYTKTPLAS</sequence>
<organism evidence="9 10">
    <name type="scientific">Arthrobacter russicus</name>
    <dbReference type="NCBI Taxonomy" id="172040"/>
    <lineage>
        <taxon>Bacteria</taxon>
        <taxon>Bacillati</taxon>
        <taxon>Actinomycetota</taxon>
        <taxon>Actinomycetes</taxon>
        <taxon>Micrococcales</taxon>
        <taxon>Micrococcaceae</taxon>
        <taxon>Arthrobacter</taxon>
    </lineage>
</organism>
<gene>
    <name evidence="5" type="primary">pat</name>
    <name evidence="9" type="ORF">JOE69_002176</name>
</gene>
<feature type="modified residue" description="N6-(pyridoxal phosphate)lysine" evidence="5">
    <location>
        <position position="233"/>
    </location>
</feature>
<dbReference type="PANTHER" id="PTHR43643:SF3">
    <property type="entry name" value="HISTIDINOL-PHOSPHATE AMINOTRANSFERASE"/>
    <property type="match status" value="1"/>
</dbReference>
<feature type="domain" description="Aminotransferase class I/classII large" evidence="8">
    <location>
        <begin position="38"/>
        <end position="339"/>
    </location>
</feature>
<comment type="catalytic activity">
    <reaction evidence="5">
        <text>an aromatic L-alpha-amino acid + 2-oxoglutarate = an aromatic oxo-acid + L-glutamate</text>
        <dbReference type="Rhea" id="RHEA:17533"/>
        <dbReference type="ChEBI" id="CHEBI:16810"/>
        <dbReference type="ChEBI" id="CHEBI:29985"/>
        <dbReference type="ChEBI" id="CHEBI:73309"/>
        <dbReference type="ChEBI" id="CHEBI:84824"/>
        <dbReference type="EC" id="2.6.1.57"/>
    </reaction>
</comment>
<dbReference type="HAMAP" id="MF_01513">
    <property type="entry name" value="Phe_aminotrans_2"/>
    <property type="match status" value="1"/>
</dbReference>
<accession>A0ABU1JC51</accession>
<comment type="subunit">
    <text evidence="5">Homodimer.</text>
</comment>
<comment type="similarity">
    <text evidence="5 6">Belongs to the class-II pyridoxal-phosphate-dependent aminotransferase family.</text>
</comment>
<dbReference type="EC" id="2.6.1.57" evidence="5"/>
<evidence type="ECO:0000313" key="9">
    <source>
        <dbReference type="EMBL" id="MDR6269938.1"/>
    </source>
</evidence>
<dbReference type="Pfam" id="PF00155">
    <property type="entry name" value="Aminotran_1_2"/>
    <property type="match status" value="1"/>
</dbReference>
<feature type="region of interest" description="Disordered" evidence="7">
    <location>
        <begin position="1"/>
        <end position="24"/>
    </location>
</feature>
<dbReference type="InterPro" id="IPR024892">
    <property type="entry name" value="ArAT"/>
</dbReference>
<protein>
    <recommendedName>
        <fullName evidence="5">Aromatic amino acid aminotransferase</fullName>
        <shortName evidence="5">ArAT</shortName>
        <ecNumber evidence="5">2.6.1.57</ecNumber>
    </recommendedName>
</protein>
<dbReference type="InterPro" id="IPR015421">
    <property type="entry name" value="PyrdxlP-dep_Trfase_major"/>
</dbReference>
<dbReference type="InterPro" id="IPR004839">
    <property type="entry name" value="Aminotransferase_I/II_large"/>
</dbReference>
<evidence type="ECO:0000256" key="6">
    <source>
        <dbReference type="RuleBase" id="RU003693"/>
    </source>
</evidence>
<evidence type="ECO:0000313" key="10">
    <source>
        <dbReference type="Proteomes" id="UP001185069"/>
    </source>
</evidence>
<dbReference type="PANTHER" id="PTHR43643">
    <property type="entry name" value="HISTIDINOL-PHOSPHATE AMINOTRANSFERASE 2"/>
    <property type="match status" value="1"/>
</dbReference>
<dbReference type="PROSITE" id="PS00599">
    <property type="entry name" value="AA_TRANSFER_CLASS_2"/>
    <property type="match status" value="1"/>
</dbReference>
<dbReference type="SUPFAM" id="SSF53383">
    <property type="entry name" value="PLP-dependent transferases"/>
    <property type="match status" value="1"/>
</dbReference>
<dbReference type="InterPro" id="IPR001917">
    <property type="entry name" value="Aminotrans_II_pyridoxalP_BS"/>
</dbReference>
<name>A0ABU1JC51_9MICC</name>
<evidence type="ECO:0000256" key="2">
    <source>
        <dbReference type="ARBA" id="ARBA00022576"/>
    </source>
</evidence>
<keyword evidence="4 5" id="KW-0663">Pyridoxal phosphate</keyword>
<dbReference type="EMBL" id="JAVDQF010000001">
    <property type="protein sequence ID" value="MDR6269938.1"/>
    <property type="molecule type" value="Genomic_DNA"/>
</dbReference>
<proteinExistence type="inferred from homology"/>
<dbReference type="NCBIfam" id="NF002878">
    <property type="entry name" value="PRK03321.1"/>
    <property type="match status" value="1"/>
</dbReference>
<reference evidence="9 10" key="1">
    <citation type="submission" date="2023-07" db="EMBL/GenBank/DDBJ databases">
        <title>Sequencing the genomes of 1000 actinobacteria strains.</title>
        <authorList>
            <person name="Klenk H.-P."/>
        </authorList>
    </citation>
    <scope>NUCLEOTIDE SEQUENCE [LARGE SCALE GENOMIC DNA]</scope>
    <source>
        <strain evidence="9 10">DSM 14555</strain>
    </source>
</reference>
<keyword evidence="10" id="KW-1185">Reference proteome</keyword>
<keyword evidence="3 5" id="KW-0808">Transferase</keyword>
<evidence type="ECO:0000256" key="1">
    <source>
        <dbReference type="ARBA" id="ARBA00001933"/>
    </source>
</evidence>
<evidence type="ECO:0000259" key="8">
    <source>
        <dbReference type="Pfam" id="PF00155"/>
    </source>
</evidence>
<dbReference type="CDD" id="cd00609">
    <property type="entry name" value="AAT_like"/>
    <property type="match status" value="1"/>
</dbReference>